<proteinExistence type="inferred from homology"/>
<dbReference type="FunFam" id="1.20.1050.10:FF:000100">
    <property type="entry name" value="Glutathione S-transferase omega-2"/>
    <property type="match status" value="1"/>
</dbReference>
<dbReference type="Pfam" id="PF14497">
    <property type="entry name" value="GST_C_3"/>
    <property type="match status" value="1"/>
</dbReference>
<dbReference type="GO" id="GO:0004364">
    <property type="term" value="F:glutathione transferase activity"/>
    <property type="evidence" value="ECO:0007669"/>
    <property type="project" value="TreeGrafter"/>
</dbReference>
<evidence type="ECO:0000259" key="8">
    <source>
        <dbReference type="PROSITE" id="PS50404"/>
    </source>
</evidence>
<dbReference type="GO" id="GO:0005737">
    <property type="term" value="C:cytoplasm"/>
    <property type="evidence" value="ECO:0007669"/>
    <property type="project" value="TreeGrafter"/>
</dbReference>
<sequence length="186" mass="21747">MIFSIKGYHEIININLKNKPDWFFEKNPFGLVPVLETSKGQLIYESPITCEYLDEAFPGKKLMPSDPYERAFQKMLLEQFSKVLSPQGRILTIVIFHSSQILSKRNTVFYGGDSISMLDYMIWPWFERLEPFQLKDALSHTPKLQRWMEAMKEDPAVKATMTDPQTFKDYLQLYLKNSPEACDYGL</sequence>
<comment type="catalytic activity">
    <reaction evidence="6">
        <text>methylarsonate + 2 glutathione + H(+) = methylarsonous acid + glutathione disulfide + H2O</text>
        <dbReference type="Rhea" id="RHEA:15969"/>
        <dbReference type="ChEBI" id="CHEBI:15377"/>
        <dbReference type="ChEBI" id="CHEBI:15378"/>
        <dbReference type="ChEBI" id="CHEBI:17826"/>
        <dbReference type="ChEBI" id="CHEBI:33409"/>
        <dbReference type="ChEBI" id="CHEBI:57925"/>
        <dbReference type="ChEBI" id="CHEBI:58297"/>
        <dbReference type="EC" id="1.20.4.2"/>
    </reaction>
</comment>
<dbReference type="GO" id="GO:0050610">
    <property type="term" value="F:methylarsonate reductase activity"/>
    <property type="evidence" value="ECO:0007669"/>
    <property type="project" value="UniProtKB-EC"/>
</dbReference>
<evidence type="ECO:0000256" key="5">
    <source>
        <dbReference type="ARBA" id="ARBA00032681"/>
    </source>
</evidence>
<dbReference type="Pfam" id="PF13409">
    <property type="entry name" value="GST_N_2"/>
    <property type="match status" value="1"/>
</dbReference>
<dbReference type="InterPro" id="IPR010987">
    <property type="entry name" value="Glutathione-S-Trfase_C-like"/>
</dbReference>
<dbReference type="InterPro" id="IPR050983">
    <property type="entry name" value="GST_Omega/HSP26"/>
</dbReference>
<comment type="catalytic activity">
    <reaction evidence="7">
        <text>L-dehydroascorbate + 2 glutathione = glutathione disulfide + L-ascorbate</text>
        <dbReference type="Rhea" id="RHEA:24424"/>
        <dbReference type="ChEBI" id="CHEBI:38290"/>
        <dbReference type="ChEBI" id="CHEBI:57925"/>
        <dbReference type="ChEBI" id="CHEBI:58297"/>
        <dbReference type="ChEBI" id="CHEBI:58539"/>
        <dbReference type="EC" id="1.8.5.1"/>
    </reaction>
</comment>
<evidence type="ECO:0000313" key="11">
    <source>
        <dbReference type="Proteomes" id="UP000694567"/>
    </source>
</evidence>
<evidence type="ECO:0000256" key="1">
    <source>
        <dbReference type="ARBA" id="ARBA00011067"/>
    </source>
</evidence>
<feature type="domain" description="GST N-terminal" evidence="8">
    <location>
        <begin position="1"/>
        <end position="61"/>
    </location>
</feature>
<evidence type="ECO:0000256" key="7">
    <source>
        <dbReference type="ARBA" id="ARBA00049544"/>
    </source>
</evidence>
<organism evidence="10 11">
    <name type="scientific">Bubo bubo</name>
    <name type="common">Eurasian eagle-owl</name>
    <name type="synonym">Strix bubo</name>
    <dbReference type="NCBI Taxonomy" id="30461"/>
    <lineage>
        <taxon>Eukaryota</taxon>
        <taxon>Metazoa</taxon>
        <taxon>Chordata</taxon>
        <taxon>Craniata</taxon>
        <taxon>Vertebrata</taxon>
        <taxon>Euteleostomi</taxon>
        <taxon>Archelosauria</taxon>
        <taxon>Archosauria</taxon>
        <taxon>Dinosauria</taxon>
        <taxon>Saurischia</taxon>
        <taxon>Theropoda</taxon>
        <taxon>Coelurosauria</taxon>
        <taxon>Aves</taxon>
        <taxon>Neognathae</taxon>
        <taxon>Neoaves</taxon>
        <taxon>Telluraves</taxon>
        <taxon>Strigiformes</taxon>
        <taxon>Strigidae</taxon>
        <taxon>Bubo</taxon>
    </lineage>
</organism>
<dbReference type="EC" id="1.8.5.1" evidence="2"/>
<protein>
    <recommendedName>
        <fullName evidence="4">Glutathione-dependent dehydroascorbate reductase</fullName>
        <ecNumber evidence="3">1.20.4.2</ecNumber>
        <ecNumber evidence="2">1.8.5.1</ecNumber>
    </recommendedName>
    <alternativeName>
        <fullName evidence="5">Monomethylarsonic acid reductase</fullName>
    </alternativeName>
</protein>
<evidence type="ECO:0000256" key="6">
    <source>
        <dbReference type="ARBA" id="ARBA00048353"/>
    </source>
</evidence>
<dbReference type="GO" id="GO:0006749">
    <property type="term" value="P:glutathione metabolic process"/>
    <property type="evidence" value="ECO:0007669"/>
    <property type="project" value="TreeGrafter"/>
</dbReference>
<dbReference type="SFLD" id="SFLDS00019">
    <property type="entry name" value="Glutathione_Transferase_(cytos"/>
    <property type="match status" value="1"/>
</dbReference>
<dbReference type="PANTHER" id="PTHR43968:SF6">
    <property type="entry name" value="GLUTATHIONE S-TRANSFERASE OMEGA"/>
    <property type="match status" value="1"/>
</dbReference>
<dbReference type="InterPro" id="IPR036249">
    <property type="entry name" value="Thioredoxin-like_sf"/>
</dbReference>
<dbReference type="Gene3D" id="3.40.30.10">
    <property type="entry name" value="Glutaredoxin"/>
    <property type="match status" value="1"/>
</dbReference>
<dbReference type="PROSITE" id="PS50405">
    <property type="entry name" value="GST_CTER"/>
    <property type="match status" value="1"/>
</dbReference>
<comment type="similarity">
    <text evidence="1">Belongs to the GST superfamily. Omega family.</text>
</comment>
<dbReference type="InterPro" id="IPR004045">
    <property type="entry name" value="Glutathione_S-Trfase_N"/>
</dbReference>
<dbReference type="SFLD" id="SFLDG00358">
    <property type="entry name" value="Main_(cytGST)"/>
    <property type="match status" value="1"/>
</dbReference>
<dbReference type="Gene3D" id="1.20.1050.10">
    <property type="match status" value="1"/>
</dbReference>
<dbReference type="PANTHER" id="PTHR43968">
    <property type="match status" value="1"/>
</dbReference>
<keyword evidence="11" id="KW-1185">Reference proteome</keyword>
<dbReference type="Ensembl" id="ENSBOBT00000004341.1">
    <property type="protein sequence ID" value="ENSBOBP00000004235.1"/>
    <property type="gene ID" value="ENSBOBG00000002881.1"/>
</dbReference>
<dbReference type="SUPFAM" id="SSF47616">
    <property type="entry name" value="GST C-terminal domain-like"/>
    <property type="match status" value="1"/>
</dbReference>
<dbReference type="PROSITE" id="PS50404">
    <property type="entry name" value="GST_NTER"/>
    <property type="match status" value="1"/>
</dbReference>
<feature type="domain" description="GST C-terminal" evidence="9">
    <location>
        <begin position="35"/>
        <end position="170"/>
    </location>
</feature>
<dbReference type="SUPFAM" id="SSF52833">
    <property type="entry name" value="Thioredoxin-like"/>
    <property type="match status" value="1"/>
</dbReference>
<dbReference type="InterPro" id="IPR040079">
    <property type="entry name" value="Glutathione_S-Trfase"/>
</dbReference>
<name>A0A8C0EP45_BUBBB</name>
<evidence type="ECO:0000256" key="4">
    <source>
        <dbReference type="ARBA" id="ARBA00032186"/>
    </source>
</evidence>
<dbReference type="EC" id="1.20.4.2" evidence="3"/>
<reference evidence="10" key="2">
    <citation type="submission" date="2025-09" db="UniProtKB">
        <authorList>
            <consortium name="Ensembl"/>
        </authorList>
    </citation>
    <scope>IDENTIFICATION</scope>
</reference>
<reference evidence="10" key="1">
    <citation type="submission" date="2025-08" db="UniProtKB">
        <authorList>
            <consortium name="Ensembl"/>
        </authorList>
    </citation>
    <scope>IDENTIFICATION</scope>
</reference>
<accession>A0A8C0EP45</accession>
<dbReference type="InterPro" id="IPR004046">
    <property type="entry name" value="GST_C"/>
</dbReference>
<evidence type="ECO:0000256" key="2">
    <source>
        <dbReference type="ARBA" id="ARBA00012436"/>
    </source>
</evidence>
<dbReference type="InterPro" id="IPR036282">
    <property type="entry name" value="Glutathione-S-Trfase_C_sf"/>
</dbReference>
<evidence type="ECO:0000313" key="10">
    <source>
        <dbReference type="Ensembl" id="ENSBOBP00000004235.1"/>
    </source>
</evidence>
<dbReference type="AlphaFoldDB" id="A0A8C0EP45"/>
<evidence type="ECO:0000259" key="9">
    <source>
        <dbReference type="PROSITE" id="PS50405"/>
    </source>
</evidence>
<dbReference type="Proteomes" id="UP000694567">
    <property type="component" value="Unplaced"/>
</dbReference>
<evidence type="ECO:0000256" key="3">
    <source>
        <dbReference type="ARBA" id="ARBA00013060"/>
    </source>
</evidence>
<dbReference type="GO" id="GO:0045174">
    <property type="term" value="F:glutathione dehydrogenase (ascorbate) activity"/>
    <property type="evidence" value="ECO:0007669"/>
    <property type="project" value="UniProtKB-EC"/>
</dbReference>